<comment type="similarity">
    <text evidence="1">Belongs to the short-chain dehydrogenases/reductases (SDR) family.</text>
</comment>
<dbReference type="OrthoDB" id="9804774at2"/>
<keyword evidence="2" id="KW-0560">Oxidoreductase</keyword>
<dbReference type="PANTHER" id="PTHR24321">
    <property type="entry name" value="DEHYDROGENASES, SHORT CHAIN"/>
    <property type="match status" value="1"/>
</dbReference>
<dbReference type="SUPFAM" id="SSF51735">
    <property type="entry name" value="NAD(P)-binding Rossmann-fold domains"/>
    <property type="match status" value="1"/>
</dbReference>
<accession>A0A1G9LTV4</accession>
<dbReference type="PRINTS" id="PR00081">
    <property type="entry name" value="GDHRDH"/>
</dbReference>
<dbReference type="PRINTS" id="PR00080">
    <property type="entry name" value="SDRFAMILY"/>
</dbReference>
<dbReference type="PANTHER" id="PTHR24321:SF8">
    <property type="entry name" value="ESTRADIOL 17-BETA-DEHYDROGENASE 8-RELATED"/>
    <property type="match status" value="1"/>
</dbReference>
<proteinExistence type="inferred from homology"/>
<dbReference type="InterPro" id="IPR020904">
    <property type="entry name" value="Sc_DH/Rdtase_CS"/>
</dbReference>
<dbReference type="PROSITE" id="PS00061">
    <property type="entry name" value="ADH_SHORT"/>
    <property type="match status" value="1"/>
</dbReference>
<evidence type="ECO:0000256" key="2">
    <source>
        <dbReference type="ARBA" id="ARBA00023002"/>
    </source>
</evidence>
<dbReference type="InterPro" id="IPR002347">
    <property type="entry name" value="SDR_fam"/>
</dbReference>
<dbReference type="FunFam" id="3.40.50.720:FF:000084">
    <property type="entry name" value="Short-chain dehydrogenase reductase"/>
    <property type="match status" value="1"/>
</dbReference>
<organism evidence="3 4">
    <name type="scientific">Paracoccus chinensis</name>
    <dbReference type="NCBI Taxonomy" id="525640"/>
    <lineage>
        <taxon>Bacteria</taxon>
        <taxon>Pseudomonadati</taxon>
        <taxon>Pseudomonadota</taxon>
        <taxon>Alphaproteobacteria</taxon>
        <taxon>Rhodobacterales</taxon>
        <taxon>Paracoccaceae</taxon>
        <taxon>Paracoccus</taxon>
    </lineage>
</organism>
<gene>
    <name evidence="3" type="ORF">SAMN04487971_11650</name>
</gene>
<dbReference type="EMBL" id="FNGE01000016">
    <property type="protein sequence ID" value="SDL65358.1"/>
    <property type="molecule type" value="Genomic_DNA"/>
</dbReference>
<dbReference type="Gene3D" id="3.40.50.720">
    <property type="entry name" value="NAD(P)-binding Rossmann-like Domain"/>
    <property type="match status" value="1"/>
</dbReference>
<evidence type="ECO:0000256" key="1">
    <source>
        <dbReference type="ARBA" id="ARBA00006484"/>
    </source>
</evidence>
<keyword evidence="4" id="KW-1185">Reference proteome</keyword>
<evidence type="ECO:0000313" key="3">
    <source>
        <dbReference type="EMBL" id="SDL65358.1"/>
    </source>
</evidence>
<sequence length="255" mass="26608">MDLSLGKARIIVTAGAGGIGRAIVDAFLAEGAQVATCDIDEAGLATLPEGVFRRRVDVQDAGALAGFMDDAIAALGGLDCLVNNAGIAGPTGRIEELELDAVRQCLDICLTSQFVTTGRAVPHLRSSANPSIVNISSLAGRLGFKLRSPYAAAKWGVIGLTRSMAMELGGDGIRVNAILPGLVAGERQRRVLQSRADARGIDFEQAESEAFSHTSIKEYVTPQQIADQILYLASPRARTISGQAISVCGDTGMLG</sequence>
<dbReference type="AlphaFoldDB" id="A0A1G9LTV4"/>
<dbReference type="STRING" id="525640.SAMN04487971_11650"/>
<protein>
    <submittedName>
        <fullName evidence="3">NAD(P)-dependent dehydrogenase, short-chain alcohol dehydrogenase family</fullName>
    </submittedName>
</protein>
<dbReference type="GO" id="GO:0016491">
    <property type="term" value="F:oxidoreductase activity"/>
    <property type="evidence" value="ECO:0007669"/>
    <property type="project" value="UniProtKB-KW"/>
</dbReference>
<dbReference type="CDD" id="cd05233">
    <property type="entry name" value="SDR_c"/>
    <property type="match status" value="1"/>
</dbReference>
<dbReference type="Pfam" id="PF13561">
    <property type="entry name" value="adh_short_C2"/>
    <property type="match status" value="1"/>
</dbReference>
<name>A0A1G9LTV4_9RHOB</name>
<reference evidence="4" key="1">
    <citation type="submission" date="2016-10" db="EMBL/GenBank/DDBJ databases">
        <authorList>
            <person name="Varghese N."/>
            <person name="Submissions S."/>
        </authorList>
    </citation>
    <scope>NUCLEOTIDE SEQUENCE [LARGE SCALE GENOMIC DNA]</scope>
    <source>
        <strain evidence="4">CGMCC 1.7655</strain>
    </source>
</reference>
<evidence type="ECO:0000313" key="4">
    <source>
        <dbReference type="Proteomes" id="UP000199555"/>
    </source>
</evidence>
<dbReference type="InterPro" id="IPR036291">
    <property type="entry name" value="NAD(P)-bd_dom_sf"/>
</dbReference>
<dbReference type="Proteomes" id="UP000199555">
    <property type="component" value="Unassembled WGS sequence"/>
</dbReference>
<dbReference type="RefSeq" id="WP_090757002.1">
    <property type="nucleotide sequence ID" value="NZ_FNGE01000016.1"/>
</dbReference>